<evidence type="ECO:0000256" key="7">
    <source>
        <dbReference type="PROSITE-ProRule" id="PRU01240"/>
    </source>
</evidence>
<dbReference type="Gene3D" id="3.40.50.200">
    <property type="entry name" value="Peptidase S8/S53 domain"/>
    <property type="match status" value="1"/>
</dbReference>
<dbReference type="GO" id="GO:0004252">
    <property type="term" value="F:serine-type endopeptidase activity"/>
    <property type="evidence" value="ECO:0007669"/>
    <property type="project" value="InterPro"/>
</dbReference>
<keyword evidence="5" id="KW-0378">Hydrolase</keyword>
<dbReference type="Proteomes" id="UP000694853">
    <property type="component" value="Unplaced"/>
</dbReference>
<dbReference type="CDD" id="cd04852">
    <property type="entry name" value="Peptidases_S8_3"/>
    <property type="match status" value="1"/>
</dbReference>
<dbReference type="GeneID" id="113874478"/>
<dbReference type="PRINTS" id="PR00723">
    <property type="entry name" value="SUBTILISIN"/>
</dbReference>
<comment type="similarity">
    <text evidence="2 7">Belongs to the peptidase S8 family.</text>
</comment>
<comment type="caution">
    <text evidence="7">Lacks conserved residue(s) required for the propagation of feature annotation.</text>
</comment>
<evidence type="ECO:0000259" key="9">
    <source>
        <dbReference type="Pfam" id="PF05922"/>
    </source>
</evidence>
<reference evidence="11" key="2">
    <citation type="submission" date="2025-08" db="UniProtKB">
        <authorList>
            <consortium name="RefSeq"/>
        </authorList>
    </citation>
    <scope>IDENTIFICATION</scope>
    <source>
        <tissue evidence="11">Young leaves</tissue>
    </source>
</reference>
<dbReference type="SUPFAM" id="SSF52743">
    <property type="entry name" value="Subtilisin-like"/>
    <property type="match status" value="1"/>
</dbReference>
<dbReference type="PROSITE" id="PS51892">
    <property type="entry name" value="SUBTILASE"/>
    <property type="match status" value="1"/>
</dbReference>
<dbReference type="InterPro" id="IPR045051">
    <property type="entry name" value="SBT"/>
</dbReference>
<proteinExistence type="inferred from homology"/>
<evidence type="ECO:0000259" key="8">
    <source>
        <dbReference type="Pfam" id="PF00082"/>
    </source>
</evidence>
<evidence type="ECO:0000256" key="2">
    <source>
        <dbReference type="ARBA" id="ARBA00011073"/>
    </source>
</evidence>
<keyword evidence="4" id="KW-0732">Signal</keyword>
<dbReference type="GO" id="GO:0005576">
    <property type="term" value="C:extracellular region"/>
    <property type="evidence" value="ECO:0007669"/>
    <property type="project" value="UniProtKB-SubCell"/>
</dbReference>
<evidence type="ECO:0000313" key="10">
    <source>
        <dbReference type="Proteomes" id="UP000694853"/>
    </source>
</evidence>
<dbReference type="PANTHER" id="PTHR10795">
    <property type="entry name" value="PROPROTEIN CONVERTASE SUBTILISIN/KEXIN"/>
    <property type="match status" value="1"/>
</dbReference>
<organism evidence="10 11">
    <name type="scientific">Abrus precatorius</name>
    <name type="common">Indian licorice</name>
    <name type="synonym">Glycine abrus</name>
    <dbReference type="NCBI Taxonomy" id="3816"/>
    <lineage>
        <taxon>Eukaryota</taxon>
        <taxon>Viridiplantae</taxon>
        <taxon>Streptophyta</taxon>
        <taxon>Embryophyta</taxon>
        <taxon>Tracheophyta</taxon>
        <taxon>Spermatophyta</taxon>
        <taxon>Magnoliopsida</taxon>
        <taxon>eudicotyledons</taxon>
        <taxon>Gunneridae</taxon>
        <taxon>Pentapetalae</taxon>
        <taxon>rosids</taxon>
        <taxon>fabids</taxon>
        <taxon>Fabales</taxon>
        <taxon>Fabaceae</taxon>
        <taxon>Papilionoideae</taxon>
        <taxon>50 kb inversion clade</taxon>
        <taxon>NPAAA clade</taxon>
        <taxon>indigoferoid/millettioid clade</taxon>
        <taxon>Abreae</taxon>
        <taxon>Abrus</taxon>
    </lineage>
</organism>
<dbReference type="InterPro" id="IPR022398">
    <property type="entry name" value="Peptidase_S8_His-AS"/>
</dbReference>
<dbReference type="InterPro" id="IPR036852">
    <property type="entry name" value="Peptidase_S8/S53_dom_sf"/>
</dbReference>
<evidence type="ECO:0000313" key="11">
    <source>
        <dbReference type="RefSeq" id="XP_027368502.1"/>
    </source>
</evidence>
<accession>A0A8B8MLL7</accession>
<keyword evidence="6" id="KW-0720">Serine protease</keyword>
<sequence length="322" mass="35229">MGEHPKGVGSAELLHTSMVQSVLGSKFAPDVLLHSYKSFNGFVARLTKEETMKMREIDGVVSIIPNRNSKPQTSRSWDFLGFPEQVRRIVTESNMVVGVIDSGIWPESESFNDKGFGPPPPKWKGTCHNFTCNNKIVGAKYFKINGGFGKDDIISPRDSDGHGTHCASVAAGNSVRFASLFGLGSGTARGGVPLARIAVYKVCWSDICQDIDVLAAFDEAIRDGVDILSVSLGPTEVIHPNYFEDVFAIGAFHAMKNGILTSKTADNLGPNPYSMSNTAPWFLSVAASTIDRKFFYQCSVGQWQDLSGKIHYRNDAWIRNIL</sequence>
<evidence type="ECO:0000256" key="3">
    <source>
        <dbReference type="ARBA" id="ARBA00022670"/>
    </source>
</evidence>
<evidence type="ECO:0000256" key="5">
    <source>
        <dbReference type="ARBA" id="ARBA00022801"/>
    </source>
</evidence>
<dbReference type="RefSeq" id="XP_027368502.1">
    <property type="nucleotide sequence ID" value="XM_027512701.1"/>
</dbReference>
<dbReference type="GO" id="GO:0006508">
    <property type="term" value="P:proteolysis"/>
    <property type="evidence" value="ECO:0007669"/>
    <property type="project" value="UniProtKB-KW"/>
</dbReference>
<dbReference type="Pfam" id="PF05922">
    <property type="entry name" value="Inhibitor_I9"/>
    <property type="match status" value="1"/>
</dbReference>
<dbReference type="InterPro" id="IPR034197">
    <property type="entry name" value="Peptidases_S8_3"/>
</dbReference>
<keyword evidence="10" id="KW-1185">Reference proteome</keyword>
<comment type="subcellular location">
    <subcellularLocation>
        <location evidence="1">Secreted</location>
    </subcellularLocation>
</comment>
<reference evidence="10" key="1">
    <citation type="journal article" date="2019" name="Toxins">
        <title>Detection of Abrin-Like and Prepropulchellin-Like Toxin Genes and Transcripts Using Whole Genome Sequencing and Full-Length Transcript Sequencing of Abrus precatorius.</title>
        <authorList>
            <person name="Hovde B.T."/>
            <person name="Daligault H.E."/>
            <person name="Hanschen E.R."/>
            <person name="Kunde Y.A."/>
            <person name="Johnson M.B."/>
            <person name="Starkenburg S.R."/>
            <person name="Johnson S.L."/>
        </authorList>
    </citation>
    <scope>NUCLEOTIDE SEQUENCE [LARGE SCALE GENOMIC DNA]</scope>
</reference>
<evidence type="ECO:0000256" key="6">
    <source>
        <dbReference type="ARBA" id="ARBA00022825"/>
    </source>
</evidence>
<keyword evidence="3" id="KW-0645">Protease</keyword>
<dbReference type="InterPro" id="IPR037045">
    <property type="entry name" value="S8pro/Inhibitor_I9_sf"/>
</dbReference>
<dbReference type="AlphaFoldDB" id="A0A8B8MLL7"/>
<evidence type="ECO:0000256" key="1">
    <source>
        <dbReference type="ARBA" id="ARBA00004613"/>
    </source>
</evidence>
<dbReference type="PROSITE" id="PS00137">
    <property type="entry name" value="SUBTILASE_HIS"/>
    <property type="match status" value="1"/>
</dbReference>
<dbReference type="Gene3D" id="3.50.30.30">
    <property type="match status" value="1"/>
</dbReference>
<name>A0A8B8MLL7_ABRPR</name>
<dbReference type="Gene3D" id="3.30.70.80">
    <property type="entry name" value="Peptidase S8 propeptide/proteinase inhibitor I9"/>
    <property type="match status" value="1"/>
</dbReference>
<dbReference type="InterPro" id="IPR015500">
    <property type="entry name" value="Peptidase_S8_subtilisin-rel"/>
</dbReference>
<dbReference type="OrthoDB" id="206201at2759"/>
<dbReference type="InterPro" id="IPR000209">
    <property type="entry name" value="Peptidase_S8/S53_dom"/>
</dbReference>
<evidence type="ECO:0000256" key="4">
    <source>
        <dbReference type="ARBA" id="ARBA00022729"/>
    </source>
</evidence>
<feature type="domain" description="Inhibitor I9" evidence="9">
    <location>
        <begin position="11"/>
        <end position="68"/>
    </location>
</feature>
<dbReference type="KEGG" id="aprc:113874478"/>
<dbReference type="Pfam" id="PF00082">
    <property type="entry name" value="Peptidase_S8"/>
    <property type="match status" value="1"/>
</dbReference>
<dbReference type="InterPro" id="IPR010259">
    <property type="entry name" value="S8pro/Inhibitor_I9"/>
</dbReference>
<gene>
    <name evidence="11" type="primary">LOC113874478</name>
</gene>
<protein>
    <submittedName>
        <fullName evidence="11">Cucumisin-like</fullName>
    </submittedName>
</protein>
<feature type="domain" description="Peptidase S8/S53" evidence="8">
    <location>
        <begin position="93"/>
        <end position="289"/>
    </location>
</feature>